<evidence type="ECO:0008006" key="3">
    <source>
        <dbReference type="Google" id="ProtNLM"/>
    </source>
</evidence>
<reference evidence="1 2" key="1">
    <citation type="submission" date="2015-01" db="EMBL/GenBank/DDBJ databases">
        <title>Draft genome of the acidophilic iron oxidizer Acidithrix ferrooxidans strain Py-F3.</title>
        <authorList>
            <person name="Poehlein A."/>
            <person name="Eisen S."/>
            <person name="Schloemann M."/>
            <person name="Johnson B.D."/>
            <person name="Daniel R."/>
            <person name="Muehling M."/>
        </authorList>
    </citation>
    <scope>NUCLEOTIDE SEQUENCE [LARGE SCALE GENOMIC DNA]</scope>
    <source>
        <strain evidence="1 2">Py-F3</strain>
    </source>
</reference>
<comment type="caution">
    <text evidence="1">The sequence shown here is derived from an EMBL/GenBank/DDBJ whole genome shotgun (WGS) entry which is preliminary data.</text>
</comment>
<proteinExistence type="predicted"/>
<dbReference type="RefSeq" id="WP_235347636.1">
    <property type="nucleotide sequence ID" value="NZ_JXYS01000026.1"/>
</dbReference>
<evidence type="ECO:0000313" key="2">
    <source>
        <dbReference type="Proteomes" id="UP000032360"/>
    </source>
</evidence>
<organism evidence="1 2">
    <name type="scientific">Acidithrix ferrooxidans</name>
    <dbReference type="NCBI Taxonomy" id="1280514"/>
    <lineage>
        <taxon>Bacteria</taxon>
        <taxon>Bacillati</taxon>
        <taxon>Actinomycetota</taxon>
        <taxon>Acidimicrobiia</taxon>
        <taxon>Acidimicrobiales</taxon>
        <taxon>Acidimicrobiaceae</taxon>
        <taxon>Acidithrix</taxon>
    </lineage>
</organism>
<keyword evidence="2" id="KW-1185">Reference proteome</keyword>
<dbReference type="AlphaFoldDB" id="A0A0D8HJA0"/>
<protein>
    <recommendedName>
        <fullName evidence="3">Helix-turn-helix domain of resolvase</fullName>
    </recommendedName>
</protein>
<sequence length="168" mass="19214">MARLTGGMFLVRLRVEVIRGLSNPLHPSQKLIMEWKTREESHQGSSNGKIHVKEYVPKQSQTRLDPKQINDLVVAYQSGNTIKELAVQFQIYHTTVSKILERRGVPKRYRPLAPEQIEYAIKAYQAGSSSKMIGDLLGVDASTIWRTLRREGVNMRDCHGRDVTRSNR</sequence>
<evidence type="ECO:0000313" key="1">
    <source>
        <dbReference type="EMBL" id="KJF18040.1"/>
    </source>
</evidence>
<dbReference type="Gene3D" id="1.10.10.60">
    <property type="entry name" value="Homeodomain-like"/>
    <property type="match status" value="2"/>
</dbReference>
<dbReference type="Proteomes" id="UP000032360">
    <property type="component" value="Unassembled WGS sequence"/>
</dbReference>
<gene>
    <name evidence="1" type="ORF">AXFE_11390</name>
</gene>
<accession>A0A0D8HJA0</accession>
<name>A0A0D8HJA0_9ACTN</name>
<dbReference type="EMBL" id="JXYS01000026">
    <property type="protein sequence ID" value="KJF18040.1"/>
    <property type="molecule type" value="Genomic_DNA"/>
</dbReference>